<evidence type="ECO:0000313" key="3">
    <source>
        <dbReference type="Proteomes" id="UP000593571"/>
    </source>
</evidence>
<sequence>MHTFKVYSSIVLVYSQICAASTTTNISPFSSPREETPHPLTCVSYTPRPISHPGQHQSTSHENGVTQRVPALQPLNSRGTLPCLDTPHLPVHSRLVNFWGVSLPGCLANAAVDSHTQVLTWTRGCWVIWYRHV</sequence>
<keyword evidence="1" id="KW-0732">Signal</keyword>
<reference evidence="2 3" key="1">
    <citation type="journal article" date="2020" name="Nature">
        <title>Six reference-quality genomes reveal evolution of bat adaptations.</title>
        <authorList>
            <person name="Jebb D."/>
            <person name="Huang Z."/>
            <person name="Pippel M."/>
            <person name="Hughes G.M."/>
            <person name="Lavrichenko K."/>
            <person name="Devanna P."/>
            <person name="Winkler S."/>
            <person name="Jermiin L.S."/>
            <person name="Skirmuntt E.C."/>
            <person name="Katzourakis A."/>
            <person name="Burkitt-Gray L."/>
            <person name="Ray D.A."/>
            <person name="Sullivan K.A.M."/>
            <person name="Roscito J.G."/>
            <person name="Kirilenko B.M."/>
            <person name="Davalos L.M."/>
            <person name="Corthals A.P."/>
            <person name="Power M.L."/>
            <person name="Jones G."/>
            <person name="Ransome R.D."/>
            <person name="Dechmann D.K.N."/>
            <person name="Locatelli A.G."/>
            <person name="Puechmaille S.J."/>
            <person name="Fedrigo O."/>
            <person name="Jarvis E.D."/>
            <person name="Hiller M."/>
            <person name="Vernes S.C."/>
            <person name="Myers E.W."/>
            <person name="Teeling E.C."/>
        </authorList>
    </citation>
    <scope>NUCLEOTIDE SEQUENCE [LARGE SCALE GENOMIC DNA]</scope>
    <source>
        <strain evidence="2">MRouAeg1</strain>
        <tissue evidence="2">Muscle</tissue>
    </source>
</reference>
<evidence type="ECO:0000256" key="1">
    <source>
        <dbReference type="SAM" id="SignalP"/>
    </source>
</evidence>
<dbReference type="EMBL" id="JACASE010000008">
    <property type="protein sequence ID" value="KAF6440937.1"/>
    <property type="molecule type" value="Genomic_DNA"/>
</dbReference>
<organism evidence="2 3">
    <name type="scientific">Rousettus aegyptiacus</name>
    <name type="common">Egyptian fruit bat</name>
    <name type="synonym">Pteropus aegyptiacus</name>
    <dbReference type="NCBI Taxonomy" id="9407"/>
    <lineage>
        <taxon>Eukaryota</taxon>
        <taxon>Metazoa</taxon>
        <taxon>Chordata</taxon>
        <taxon>Craniata</taxon>
        <taxon>Vertebrata</taxon>
        <taxon>Euteleostomi</taxon>
        <taxon>Mammalia</taxon>
        <taxon>Eutheria</taxon>
        <taxon>Laurasiatheria</taxon>
        <taxon>Chiroptera</taxon>
        <taxon>Yinpterochiroptera</taxon>
        <taxon>Pteropodoidea</taxon>
        <taxon>Pteropodidae</taxon>
        <taxon>Rousettinae</taxon>
        <taxon>Rousettus</taxon>
    </lineage>
</organism>
<keyword evidence="3" id="KW-1185">Reference proteome</keyword>
<feature type="chain" id="PRO_5029783792" description="Secreted protein" evidence="1">
    <location>
        <begin position="21"/>
        <end position="133"/>
    </location>
</feature>
<protein>
    <recommendedName>
        <fullName evidence="4">Secreted protein</fullName>
    </recommendedName>
</protein>
<accession>A0A7J8EZL5</accession>
<gene>
    <name evidence="2" type="ORF">HJG63_012176</name>
</gene>
<dbReference type="Proteomes" id="UP000593571">
    <property type="component" value="Unassembled WGS sequence"/>
</dbReference>
<evidence type="ECO:0000313" key="2">
    <source>
        <dbReference type="EMBL" id="KAF6440937.1"/>
    </source>
</evidence>
<name>A0A7J8EZL5_ROUAE</name>
<proteinExistence type="predicted"/>
<comment type="caution">
    <text evidence="2">The sequence shown here is derived from an EMBL/GenBank/DDBJ whole genome shotgun (WGS) entry which is preliminary data.</text>
</comment>
<evidence type="ECO:0008006" key="4">
    <source>
        <dbReference type="Google" id="ProtNLM"/>
    </source>
</evidence>
<feature type="signal peptide" evidence="1">
    <location>
        <begin position="1"/>
        <end position="20"/>
    </location>
</feature>
<dbReference type="AlphaFoldDB" id="A0A7J8EZL5"/>